<feature type="region of interest" description="Disordered" evidence="4">
    <location>
        <begin position="1010"/>
        <end position="1161"/>
    </location>
</feature>
<feature type="compositionally biased region" description="Basic and acidic residues" evidence="4">
    <location>
        <begin position="446"/>
        <end position="455"/>
    </location>
</feature>
<feature type="compositionally biased region" description="Polar residues" evidence="4">
    <location>
        <begin position="566"/>
        <end position="575"/>
    </location>
</feature>
<evidence type="ECO:0000313" key="5">
    <source>
        <dbReference type="EMBL" id="CAL1528449.1"/>
    </source>
</evidence>
<proteinExistence type="inferred from homology"/>
<feature type="region of interest" description="Disordered" evidence="4">
    <location>
        <begin position="683"/>
        <end position="732"/>
    </location>
</feature>
<dbReference type="PANTHER" id="PTHR19212">
    <property type="entry name" value="LEUCINE RICH REPEAT IN FLII INTERACTING PROTEIN"/>
    <property type="match status" value="1"/>
</dbReference>
<feature type="compositionally biased region" description="Polar residues" evidence="4">
    <location>
        <begin position="942"/>
        <end position="959"/>
    </location>
</feature>
<feature type="compositionally biased region" description="Polar residues" evidence="4">
    <location>
        <begin position="692"/>
        <end position="701"/>
    </location>
</feature>
<keyword evidence="6" id="KW-1185">Reference proteome</keyword>
<dbReference type="Proteomes" id="UP001497497">
    <property type="component" value="Unassembled WGS sequence"/>
</dbReference>
<name>A0AAV2H6R3_LYMST</name>
<feature type="region of interest" description="Disordered" evidence="4">
    <location>
        <begin position="289"/>
        <end position="308"/>
    </location>
</feature>
<feature type="compositionally biased region" description="Acidic residues" evidence="4">
    <location>
        <begin position="393"/>
        <end position="404"/>
    </location>
</feature>
<evidence type="ECO:0000313" key="6">
    <source>
        <dbReference type="Proteomes" id="UP001497497"/>
    </source>
</evidence>
<feature type="compositionally biased region" description="Low complexity" evidence="4">
    <location>
        <begin position="547"/>
        <end position="562"/>
    </location>
</feature>
<feature type="region of interest" description="Disordered" evidence="4">
    <location>
        <begin position="1"/>
        <end position="25"/>
    </location>
</feature>
<reference evidence="5 6" key="1">
    <citation type="submission" date="2024-04" db="EMBL/GenBank/DDBJ databases">
        <authorList>
            <consortium name="Genoscope - CEA"/>
            <person name="William W."/>
        </authorList>
    </citation>
    <scope>NUCLEOTIDE SEQUENCE [LARGE SCALE GENOMIC DNA]</scope>
</reference>
<dbReference type="Gene3D" id="1.20.5.4090">
    <property type="match status" value="1"/>
</dbReference>
<feature type="region of interest" description="Disordered" evidence="4">
    <location>
        <begin position="932"/>
        <end position="976"/>
    </location>
</feature>
<gene>
    <name evidence="5" type="ORF">GSLYS_00002619001</name>
</gene>
<feature type="compositionally biased region" description="Basic and acidic residues" evidence="4">
    <location>
        <begin position="51"/>
        <end position="76"/>
    </location>
</feature>
<dbReference type="AlphaFoldDB" id="A0AAV2H6R3"/>
<feature type="compositionally biased region" description="Basic and acidic residues" evidence="4">
    <location>
        <begin position="364"/>
        <end position="373"/>
    </location>
</feature>
<dbReference type="EMBL" id="CAXITT010000033">
    <property type="protein sequence ID" value="CAL1528449.1"/>
    <property type="molecule type" value="Genomic_DNA"/>
</dbReference>
<evidence type="ECO:0000256" key="2">
    <source>
        <dbReference type="ARBA" id="ARBA00023054"/>
    </source>
</evidence>
<evidence type="ECO:0000256" key="4">
    <source>
        <dbReference type="SAM" id="MobiDB-lite"/>
    </source>
</evidence>
<evidence type="ECO:0000256" key="1">
    <source>
        <dbReference type="ARBA" id="ARBA00008275"/>
    </source>
</evidence>
<accession>A0AAV2H6R3</accession>
<protein>
    <submittedName>
        <fullName evidence="5">Uncharacterized protein</fullName>
    </submittedName>
</protein>
<feature type="region of interest" description="Disordered" evidence="4">
    <location>
        <begin position="506"/>
        <end position="645"/>
    </location>
</feature>
<dbReference type="Pfam" id="PF09738">
    <property type="entry name" value="LRRFIP"/>
    <property type="match status" value="1"/>
</dbReference>
<feature type="compositionally biased region" description="Basic and acidic residues" evidence="4">
    <location>
        <begin position="1106"/>
        <end position="1132"/>
    </location>
</feature>
<feature type="compositionally biased region" description="Basic and acidic residues" evidence="4">
    <location>
        <begin position="932"/>
        <end position="941"/>
    </location>
</feature>
<comment type="caution">
    <text evidence="5">The sequence shown here is derived from an EMBL/GenBank/DDBJ whole genome shotgun (WGS) entry which is preliminary data.</text>
</comment>
<feature type="compositionally biased region" description="Basic and acidic residues" evidence="4">
    <location>
        <begin position="717"/>
        <end position="732"/>
    </location>
</feature>
<feature type="compositionally biased region" description="Basic and acidic residues" evidence="4">
    <location>
        <begin position="1022"/>
        <end position="1037"/>
    </location>
</feature>
<feature type="region of interest" description="Disordered" evidence="4">
    <location>
        <begin position="51"/>
        <end position="108"/>
    </location>
</feature>
<organism evidence="5 6">
    <name type="scientific">Lymnaea stagnalis</name>
    <name type="common">Great pond snail</name>
    <name type="synonym">Helix stagnalis</name>
    <dbReference type="NCBI Taxonomy" id="6523"/>
    <lineage>
        <taxon>Eukaryota</taxon>
        <taxon>Metazoa</taxon>
        <taxon>Spiralia</taxon>
        <taxon>Lophotrochozoa</taxon>
        <taxon>Mollusca</taxon>
        <taxon>Gastropoda</taxon>
        <taxon>Heterobranchia</taxon>
        <taxon>Euthyneura</taxon>
        <taxon>Panpulmonata</taxon>
        <taxon>Hygrophila</taxon>
        <taxon>Lymnaeoidea</taxon>
        <taxon>Lymnaeidae</taxon>
        <taxon>Lymnaea</taxon>
    </lineage>
</organism>
<feature type="region of interest" description="Disordered" evidence="4">
    <location>
        <begin position="364"/>
        <end position="487"/>
    </location>
</feature>
<dbReference type="InterPro" id="IPR019139">
    <property type="entry name" value="LRRFIP1/2"/>
</dbReference>
<sequence length="1174" mass="126867">MSSQSSGRRRSNNIRQYSAEDQALNVISKEAEARLAAKRAARAEAREIRMKEIEKQEKESEGKQDRVHELANEHASSKVYGRQLSGSRSGSRRGSTESNDSDAKDVDFKAEIRELEDKYKTAMMTSAQLDNEKQSLVYQVELLKDQLEEQDEGYTELQREYKEKSRDYEFMKRDLKNMEHELNILKQQLEIKDRLIQESGFIILANEKGEPVLEKQSTSSTNGPLPVGAVLVSPETKEFLEKTEGVTLGTAINGCSSNTSSCSSATGHKAGQLVSSSSVDAPGLIKEQDCVDSSTSGPGVGGTAEPCRDRAIDETVHVISDDVSTNLSLPHEHGVVLDCYAESDSSEAHSNVDNNNLDVVSHLKDDKKLDKNKSLQIPSTGVHKSHRSKGSSGDEESDGGDEFYDAVSTPSPFDKSADFVDGVQTYSEEGRDKSEGSSVDPTDAVSEAKKEEDLPPSRASLIVEQVTVTESSSDYAEESSGVYDGEQPMERESNFNEVVQVAVNESSTDDVELAVETEKSSGNGEQRAIDESSPDNVNQATVAEIISEIVDQDSVSESSSDVNVGKISTVSSLGDNEQKDDSLQETLPHSELTDDKKGGPSSDNIPEALENYSRDANDNECCKLSSPDVENTGQGNVENIEGNENQVDLSDVAAINTEIPSEGAVQDKSTDLTYVNDQATQNDIIKDASGPLNENTFQSTPEVDEVSGVNGQPTIESDVKAEPSIESDVKVEPSIESDVNVVPSIECDVKVETSIEGDVKVEPSIEGDVKVETSIEGDVKVEPSIEGDVKVEPSIEGDVKVDPSIEGDVKVEPSIGGDVKVEPSIEGDVEVEISIASDVKDKTSIESDIKDEPSIESDIKDEPSIDTDVKDAQSIDRDVIAQISTAEPTDQLLSDIDVKVPAPDGLKDELAIDTNEKKLSSQTDEIDILHVSEASSKEHFADTQSSTEAPVCNQESSLALNEEAKEPDSSQLEDNSKLLVRSSSLVGSEASDGVGLDDYDLDDIDDILEAEEGTEITSGEINKNEGNKKDEEAEKVVTPENQVITPEKVITPSPVEKAKTNLPPAESHAKLEPELNLGATSPKHASKKAESSSSHKKEKASKSKGSVKEGKKKKEDHAESKGGSHGKLDKAESQTSLETADLEGELDKQMSEAGLSKAHKKSKKFNLFKKVFTK</sequence>
<comment type="similarity">
    <text evidence="1">Belongs to the LRRFIP family.</text>
</comment>
<dbReference type="GO" id="GO:0006355">
    <property type="term" value="P:regulation of DNA-templated transcription"/>
    <property type="evidence" value="ECO:0007669"/>
    <property type="project" value="InterPro"/>
</dbReference>
<evidence type="ECO:0000256" key="3">
    <source>
        <dbReference type="SAM" id="Coils"/>
    </source>
</evidence>
<dbReference type="PANTHER" id="PTHR19212:SF0">
    <property type="entry name" value="LD07988P"/>
    <property type="match status" value="1"/>
</dbReference>
<keyword evidence="2 3" id="KW-0175">Coiled coil</keyword>
<feature type="region of interest" description="Disordered" evidence="4">
    <location>
        <begin position="844"/>
        <end position="873"/>
    </location>
</feature>
<feature type="compositionally biased region" description="Basic and acidic residues" evidence="4">
    <location>
        <begin position="612"/>
        <end position="621"/>
    </location>
</feature>
<feature type="compositionally biased region" description="Polar residues" evidence="4">
    <location>
        <begin position="628"/>
        <end position="645"/>
    </location>
</feature>
<feature type="coiled-coil region" evidence="3">
    <location>
        <begin position="112"/>
        <end position="195"/>
    </location>
</feature>